<dbReference type="PANTHER" id="PTHR11654">
    <property type="entry name" value="OLIGOPEPTIDE TRANSPORTER-RELATED"/>
    <property type="match status" value="1"/>
</dbReference>
<evidence type="ECO:0000256" key="1">
    <source>
        <dbReference type="ARBA" id="ARBA00004141"/>
    </source>
</evidence>
<comment type="subcellular location">
    <subcellularLocation>
        <location evidence="1">Membrane</location>
        <topology evidence="1">Multi-pass membrane protein</topology>
    </subcellularLocation>
</comment>
<gene>
    <name evidence="8" type="ORF">Fot_24097</name>
</gene>
<proteinExistence type="inferred from homology"/>
<evidence type="ECO:0000256" key="3">
    <source>
        <dbReference type="ARBA" id="ARBA00022692"/>
    </source>
</evidence>
<comment type="similarity">
    <text evidence="6">Belongs to the major facilitator superfamily. Phosphate:H(+) symporter (TC 2.A.1.9) family.</text>
</comment>
<dbReference type="Gene3D" id="1.20.1250.20">
    <property type="entry name" value="MFS general substrate transporter like domains"/>
    <property type="match status" value="1"/>
</dbReference>
<evidence type="ECO:0000256" key="2">
    <source>
        <dbReference type="ARBA" id="ARBA00005982"/>
    </source>
</evidence>
<sequence>MLNSESPSHIQVFFFSLYLVALGQGVHKPCITAFVADQFDGQDAEERRGRSSLINWIHFSSVAGPLTAVLVLNYIQDNLSWSLGFGILGFNASITFRLVRKNRLRTIMAPSFDEVYELFIH</sequence>
<evidence type="ECO:0000256" key="7">
    <source>
        <dbReference type="SAM" id="Phobius"/>
    </source>
</evidence>
<keyword evidence="4 7" id="KW-1133">Transmembrane helix</keyword>
<comment type="caution">
    <text evidence="8">The sequence shown here is derived from an EMBL/GenBank/DDBJ whole genome shotgun (WGS) entry which is preliminary data.</text>
</comment>
<dbReference type="AlphaFoldDB" id="A0ABD1U595"/>
<dbReference type="InterPro" id="IPR000109">
    <property type="entry name" value="POT_fam"/>
</dbReference>
<keyword evidence="5 7" id="KW-0472">Membrane</keyword>
<evidence type="ECO:0000256" key="6">
    <source>
        <dbReference type="ARBA" id="ARBA00044504"/>
    </source>
</evidence>
<dbReference type="Proteomes" id="UP001604277">
    <property type="component" value="Unassembled WGS sequence"/>
</dbReference>
<dbReference type="EMBL" id="JBFOLJ010000007">
    <property type="protein sequence ID" value="KAL2520174.1"/>
    <property type="molecule type" value="Genomic_DNA"/>
</dbReference>
<evidence type="ECO:0000313" key="9">
    <source>
        <dbReference type="Proteomes" id="UP001604277"/>
    </source>
</evidence>
<accession>A0ABD1U595</accession>
<evidence type="ECO:0000256" key="5">
    <source>
        <dbReference type="ARBA" id="ARBA00023136"/>
    </source>
</evidence>
<keyword evidence="9" id="KW-1185">Reference proteome</keyword>
<feature type="transmembrane region" description="Helical" evidence="7">
    <location>
        <begin position="56"/>
        <end position="75"/>
    </location>
</feature>
<evidence type="ECO:0000313" key="8">
    <source>
        <dbReference type="EMBL" id="KAL2520174.1"/>
    </source>
</evidence>
<keyword evidence="3 7" id="KW-0812">Transmembrane</keyword>
<dbReference type="InterPro" id="IPR036259">
    <property type="entry name" value="MFS_trans_sf"/>
</dbReference>
<reference evidence="9" key="1">
    <citation type="submission" date="2024-07" db="EMBL/GenBank/DDBJ databases">
        <title>Two chromosome-level genome assemblies of Korean endemic species Abeliophyllum distichum and Forsythia ovata (Oleaceae).</title>
        <authorList>
            <person name="Jang H."/>
        </authorList>
    </citation>
    <scope>NUCLEOTIDE SEQUENCE [LARGE SCALE GENOMIC DNA]</scope>
</reference>
<dbReference type="Pfam" id="PF00854">
    <property type="entry name" value="PTR2"/>
    <property type="match status" value="1"/>
</dbReference>
<dbReference type="GO" id="GO:0016020">
    <property type="term" value="C:membrane"/>
    <property type="evidence" value="ECO:0007669"/>
    <property type="project" value="UniProtKB-SubCell"/>
</dbReference>
<name>A0ABD1U595_9LAMI</name>
<protein>
    <submittedName>
        <fullName evidence="8">Protein NRT1/PTR FAMILY 5.10</fullName>
    </submittedName>
</protein>
<organism evidence="8 9">
    <name type="scientific">Forsythia ovata</name>
    <dbReference type="NCBI Taxonomy" id="205694"/>
    <lineage>
        <taxon>Eukaryota</taxon>
        <taxon>Viridiplantae</taxon>
        <taxon>Streptophyta</taxon>
        <taxon>Embryophyta</taxon>
        <taxon>Tracheophyta</taxon>
        <taxon>Spermatophyta</taxon>
        <taxon>Magnoliopsida</taxon>
        <taxon>eudicotyledons</taxon>
        <taxon>Gunneridae</taxon>
        <taxon>Pentapetalae</taxon>
        <taxon>asterids</taxon>
        <taxon>lamiids</taxon>
        <taxon>Lamiales</taxon>
        <taxon>Oleaceae</taxon>
        <taxon>Forsythieae</taxon>
        <taxon>Forsythia</taxon>
    </lineage>
</organism>
<dbReference type="SUPFAM" id="SSF103473">
    <property type="entry name" value="MFS general substrate transporter"/>
    <property type="match status" value="1"/>
</dbReference>
<evidence type="ECO:0000256" key="4">
    <source>
        <dbReference type="ARBA" id="ARBA00022989"/>
    </source>
</evidence>
<feature type="transmembrane region" description="Helical" evidence="7">
    <location>
        <begin position="12"/>
        <end position="35"/>
    </location>
</feature>
<feature type="transmembrane region" description="Helical" evidence="7">
    <location>
        <begin position="81"/>
        <end position="99"/>
    </location>
</feature>
<comment type="similarity">
    <text evidence="2">Belongs to the major facilitator superfamily. Proton-dependent oligopeptide transporter (POT/PTR) (TC 2.A.17) family.</text>
</comment>